<reference evidence="3 4" key="1">
    <citation type="journal article" date="2010" name="J. Bacteriol.">
        <title>Complete genome sequence of "Candidatus Puniceispirillum marinum" IMCC1322, a representative of the SAR116 clade in the Alphaproteobacteria.</title>
        <authorList>
            <person name="Oh H.M."/>
            <person name="Kwon K.K."/>
            <person name="Kang I."/>
            <person name="Kang S.G."/>
            <person name="Lee J.H."/>
            <person name="Kim S.J."/>
            <person name="Cho J.C."/>
        </authorList>
    </citation>
    <scope>NUCLEOTIDE SEQUENCE [LARGE SCALE GENOMIC DNA]</scope>
    <source>
        <strain evidence="3 4">IMCC1322</strain>
    </source>
</reference>
<dbReference type="AlphaFoldDB" id="D5BNI8"/>
<dbReference type="InterPro" id="IPR011722">
    <property type="entry name" value="Hemimethylated_DNA-bd_dom"/>
</dbReference>
<dbReference type="InterPro" id="IPR053189">
    <property type="entry name" value="Clp_protease_adapter_ClpF"/>
</dbReference>
<dbReference type="KEGG" id="apb:SAR116_0012"/>
<evidence type="ECO:0000256" key="1">
    <source>
        <dbReference type="NCBIfam" id="TIGR02097"/>
    </source>
</evidence>
<dbReference type="Pfam" id="PF08755">
    <property type="entry name" value="YccV-like"/>
    <property type="match status" value="1"/>
</dbReference>
<dbReference type="SMART" id="SM00992">
    <property type="entry name" value="YccV-like"/>
    <property type="match status" value="1"/>
</dbReference>
<keyword evidence="3" id="KW-0436">Ligase</keyword>
<accession>D5BNI8</accession>
<dbReference type="Gene3D" id="2.30.30.390">
    <property type="entry name" value="Hemimethylated DNA-binding domain"/>
    <property type="match status" value="1"/>
</dbReference>
<evidence type="ECO:0000313" key="4">
    <source>
        <dbReference type="Proteomes" id="UP000007460"/>
    </source>
</evidence>
<dbReference type="OrthoDB" id="9797680at2"/>
<dbReference type="EMBL" id="CP001751">
    <property type="protein sequence ID" value="ADE38255.1"/>
    <property type="molecule type" value="Genomic_DNA"/>
</dbReference>
<dbReference type="NCBIfam" id="TIGR02097">
    <property type="entry name" value="yccV"/>
    <property type="match status" value="1"/>
</dbReference>
<organism evidence="3 4">
    <name type="scientific">Puniceispirillum marinum (strain IMCC1322)</name>
    <dbReference type="NCBI Taxonomy" id="488538"/>
    <lineage>
        <taxon>Bacteria</taxon>
        <taxon>Pseudomonadati</taxon>
        <taxon>Pseudomonadota</taxon>
        <taxon>Alphaproteobacteria</taxon>
        <taxon>Candidatus Puniceispirillales</taxon>
        <taxon>Candidatus Puniceispirillaceae</taxon>
        <taxon>Candidatus Puniceispirillum</taxon>
    </lineage>
</organism>
<dbReference type="SUPFAM" id="SSF141255">
    <property type="entry name" value="YccV-like"/>
    <property type="match status" value="1"/>
</dbReference>
<gene>
    <name evidence="3" type="ordered locus">SAR116_0012</name>
</gene>
<dbReference type="PANTHER" id="PTHR48439:SF1">
    <property type="entry name" value="HEMIMETHYLATED DNA-BINDING DOMAIN-CONTAINING PROTEIN"/>
    <property type="match status" value="1"/>
</dbReference>
<protein>
    <recommendedName>
        <fullName evidence="1">Heat shock protein HspQ</fullName>
    </recommendedName>
</protein>
<dbReference type="RefSeq" id="WP_013044885.1">
    <property type="nucleotide sequence ID" value="NC_014010.1"/>
</dbReference>
<feature type="domain" description="Hemimethylated DNA-binding" evidence="2">
    <location>
        <begin position="5"/>
        <end position="104"/>
    </location>
</feature>
<dbReference type="Proteomes" id="UP000007460">
    <property type="component" value="Chromosome"/>
</dbReference>
<proteinExistence type="predicted"/>
<dbReference type="GO" id="GO:0003677">
    <property type="term" value="F:DNA binding"/>
    <property type="evidence" value="ECO:0007669"/>
    <property type="project" value="UniProtKB-UniRule"/>
</dbReference>
<dbReference type="GO" id="GO:0016874">
    <property type="term" value="F:ligase activity"/>
    <property type="evidence" value="ECO:0007669"/>
    <property type="project" value="UniProtKB-KW"/>
</dbReference>
<sequence length="109" mass="12513">MNDKHAKFSIGAIVRHRLYPFRGVVVDVDPEFDNSEEWYNSIPAEARPEKDQPFYHLLAENADSYYTAYVSQQNLLADGENGPVGHPDIDEVFDSLDGECYVLRREAYN</sequence>
<evidence type="ECO:0000313" key="3">
    <source>
        <dbReference type="EMBL" id="ADE38255.1"/>
    </source>
</evidence>
<dbReference type="eggNOG" id="COG3785">
    <property type="taxonomic scope" value="Bacteria"/>
</dbReference>
<keyword evidence="4" id="KW-1185">Reference proteome</keyword>
<dbReference type="PANTHER" id="PTHR48439">
    <property type="entry name" value="HEMIMETHYLATED DNA-BINDING DOMAIN-CONTAINING PROTEIN"/>
    <property type="match status" value="1"/>
</dbReference>
<dbReference type="HOGENOM" id="CLU_123865_0_1_5"/>
<name>D5BNI8_PUNMI</name>
<dbReference type="InterPro" id="IPR036623">
    <property type="entry name" value="Hemimethylated_DNA-bd_sf"/>
</dbReference>
<evidence type="ECO:0000259" key="2">
    <source>
        <dbReference type="SMART" id="SM00992"/>
    </source>
</evidence>
<dbReference type="STRING" id="488538.SAR116_0012"/>